<accession>A0ABQ9VUR0</accession>
<comment type="caution">
    <text evidence="1">The sequence shown here is derived from an EMBL/GenBank/DDBJ whole genome shotgun (WGS) entry which is preliminary data.</text>
</comment>
<sequence>MWKGIPESWKSECCTLRLCGLPKPSGADSQQPLSLSCTKMRKATLSLKAAFAAAAGLL</sequence>
<name>A0ABQ9VUR0_SAGOE</name>
<protein>
    <submittedName>
        <fullName evidence="1">Uncharacterized protein</fullName>
    </submittedName>
</protein>
<evidence type="ECO:0000313" key="1">
    <source>
        <dbReference type="EMBL" id="KAK2112584.1"/>
    </source>
</evidence>
<evidence type="ECO:0000313" key="2">
    <source>
        <dbReference type="Proteomes" id="UP001266305"/>
    </source>
</evidence>
<keyword evidence="2" id="KW-1185">Reference proteome</keyword>
<reference evidence="1 2" key="1">
    <citation type="submission" date="2023-05" db="EMBL/GenBank/DDBJ databases">
        <title>B98-5 Cell Line De Novo Hybrid Assembly: An Optical Mapping Approach.</title>
        <authorList>
            <person name="Kananen K."/>
            <person name="Auerbach J.A."/>
            <person name="Kautto E."/>
            <person name="Blachly J.S."/>
        </authorList>
    </citation>
    <scope>NUCLEOTIDE SEQUENCE [LARGE SCALE GENOMIC DNA]</scope>
    <source>
        <strain evidence="1">B95-8</strain>
        <tissue evidence="1">Cell line</tissue>
    </source>
</reference>
<gene>
    <name evidence="1" type="ORF">P7K49_012331</name>
</gene>
<dbReference type="EMBL" id="JASSZA010000005">
    <property type="protein sequence ID" value="KAK2112584.1"/>
    <property type="molecule type" value="Genomic_DNA"/>
</dbReference>
<proteinExistence type="predicted"/>
<dbReference type="Proteomes" id="UP001266305">
    <property type="component" value="Unassembled WGS sequence"/>
</dbReference>
<organism evidence="1 2">
    <name type="scientific">Saguinus oedipus</name>
    <name type="common">Cotton-top tamarin</name>
    <name type="synonym">Oedipomidas oedipus</name>
    <dbReference type="NCBI Taxonomy" id="9490"/>
    <lineage>
        <taxon>Eukaryota</taxon>
        <taxon>Metazoa</taxon>
        <taxon>Chordata</taxon>
        <taxon>Craniata</taxon>
        <taxon>Vertebrata</taxon>
        <taxon>Euteleostomi</taxon>
        <taxon>Mammalia</taxon>
        <taxon>Eutheria</taxon>
        <taxon>Euarchontoglires</taxon>
        <taxon>Primates</taxon>
        <taxon>Haplorrhini</taxon>
        <taxon>Platyrrhini</taxon>
        <taxon>Cebidae</taxon>
        <taxon>Callitrichinae</taxon>
        <taxon>Saguinus</taxon>
    </lineage>
</organism>